<dbReference type="EMBL" id="KN817520">
    <property type="protein sequence ID" value="KJA28985.1"/>
    <property type="molecule type" value="Genomic_DNA"/>
</dbReference>
<dbReference type="STRING" id="945553.A0A0D2QBF0"/>
<dbReference type="OrthoDB" id="3219396at2759"/>
<dbReference type="InterPro" id="IPR015943">
    <property type="entry name" value="WD40/YVTN_repeat-like_dom_sf"/>
</dbReference>
<evidence type="ECO:0000313" key="2">
    <source>
        <dbReference type="EMBL" id="KJA28985.1"/>
    </source>
</evidence>
<dbReference type="Gene3D" id="1.20.1280.50">
    <property type="match status" value="1"/>
</dbReference>
<proteinExistence type="predicted"/>
<protein>
    <recommendedName>
        <fullName evidence="1">F-box domain-containing protein</fullName>
    </recommendedName>
</protein>
<dbReference type="SMART" id="SM00256">
    <property type="entry name" value="FBOX"/>
    <property type="match status" value="1"/>
</dbReference>
<keyword evidence="3" id="KW-1185">Reference proteome</keyword>
<dbReference type="InterPro" id="IPR001810">
    <property type="entry name" value="F-box_dom"/>
</dbReference>
<dbReference type="InterPro" id="IPR036322">
    <property type="entry name" value="WD40_repeat_dom_sf"/>
</dbReference>
<dbReference type="Pfam" id="PF25499">
    <property type="entry name" value="Beta-prop_pof12"/>
    <property type="match status" value="1"/>
</dbReference>
<dbReference type="OMA" id="VYPSHWS"/>
<dbReference type="Gene3D" id="2.130.10.10">
    <property type="entry name" value="YVTN repeat-like/Quinoprotein amine dehydrogenase"/>
    <property type="match status" value="1"/>
</dbReference>
<accession>A0A0D2QBF0</accession>
<gene>
    <name evidence="2" type="ORF">HYPSUDRAFT_631643</name>
</gene>
<dbReference type="SUPFAM" id="SSF81383">
    <property type="entry name" value="F-box domain"/>
    <property type="match status" value="1"/>
</dbReference>
<name>A0A0D2QBF0_HYPSF</name>
<dbReference type="SUPFAM" id="SSF50978">
    <property type="entry name" value="WD40 repeat-like"/>
    <property type="match status" value="1"/>
</dbReference>
<dbReference type="Proteomes" id="UP000054270">
    <property type="component" value="Unassembled WGS sequence"/>
</dbReference>
<dbReference type="AlphaFoldDB" id="A0A0D2QBF0"/>
<sequence>MSKRALALVLLPPAKRFHASGHAITHPITQILNFENSLYDELILCIFAYLSWSDLCTTQATSRNWARLAADNELWRKQYLSVYGRTRLRGAKGFIARSDGREVRPLPGRAKADQHKDWKWMFRISSNWRKAEVALPRSAPERTHILLAGALIISATSRPSNHPTVTITREPNEHHAIPIPYHDDGSHMPSITALALDQSPPVSGDLSVACFLQTGEISITEFKHTAPSNAIQKYTYQPTQRISRSQSVIHAAYYYPLLVTLSSDFSLSIYDISSGVIRHTQTLSSFTSYPPASLVLSCLSPMVFKLVVAYSVPVYPRHWSIGATELIIASSVDSSTSTLSGSTLFSSASFREDYKYPVSSTISVISSRTIRAFDLPTGWVDDTSLRAMREQWGRKLSSIADAQTDGKWVILAPGQNYSFDNDESHMNAHANLPASMLGSSSSSSASARLHSPNILQLYRLILPIHSSSISASPPKLTFVRTLHGQTSPILSLALADGRCVSLGRNGSIWVWDLEGGTGAEVTPADESLVENMGRVLTTMGTVSFDERRIVSAHAGKVVVRRFDI</sequence>
<dbReference type="InterPro" id="IPR001680">
    <property type="entry name" value="WD40_rpt"/>
</dbReference>
<feature type="domain" description="F-box" evidence="1">
    <location>
        <begin position="38"/>
        <end position="78"/>
    </location>
</feature>
<organism evidence="2 3">
    <name type="scientific">Hypholoma sublateritium (strain FD-334 SS-4)</name>
    <dbReference type="NCBI Taxonomy" id="945553"/>
    <lineage>
        <taxon>Eukaryota</taxon>
        <taxon>Fungi</taxon>
        <taxon>Dikarya</taxon>
        <taxon>Basidiomycota</taxon>
        <taxon>Agaricomycotina</taxon>
        <taxon>Agaricomycetes</taxon>
        <taxon>Agaricomycetidae</taxon>
        <taxon>Agaricales</taxon>
        <taxon>Agaricineae</taxon>
        <taxon>Strophariaceae</taxon>
        <taxon>Hypholoma</taxon>
    </lineage>
</organism>
<dbReference type="SMART" id="SM00320">
    <property type="entry name" value="WD40"/>
    <property type="match status" value="2"/>
</dbReference>
<evidence type="ECO:0000259" key="1">
    <source>
        <dbReference type="SMART" id="SM00256"/>
    </source>
</evidence>
<dbReference type="Pfam" id="PF12937">
    <property type="entry name" value="F-box-like"/>
    <property type="match status" value="1"/>
</dbReference>
<dbReference type="InterPro" id="IPR036047">
    <property type="entry name" value="F-box-like_dom_sf"/>
</dbReference>
<evidence type="ECO:0000313" key="3">
    <source>
        <dbReference type="Proteomes" id="UP000054270"/>
    </source>
</evidence>
<reference evidence="3" key="1">
    <citation type="submission" date="2014-04" db="EMBL/GenBank/DDBJ databases">
        <title>Evolutionary Origins and Diversification of the Mycorrhizal Mutualists.</title>
        <authorList>
            <consortium name="DOE Joint Genome Institute"/>
            <consortium name="Mycorrhizal Genomics Consortium"/>
            <person name="Kohler A."/>
            <person name="Kuo A."/>
            <person name="Nagy L.G."/>
            <person name="Floudas D."/>
            <person name="Copeland A."/>
            <person name="Barry K.W."/>
            <person name="Cichocki N."/>
            <person name="Veneault-Fourrey C."/>
            <person name="LaButti K."/>
            <person name="Lindquist E.A."/>
            <person name="Lipzen A."/>
            <person name="Lundell T."/>
            <person name="Morin E."/>
            <person name="Murat C."/>
            <person name="Riley R."/>
            <person name="Ohm R."/>
            <person name="Sun H."/>
            <person name="Tunlid A."/>
            <person name="Henrissat B."/>
            <person name="Grigoriev I.V."/>
            <person name="Hibbett D.S."/>
            <person name="Martin F."/>
        </authorList>
    </citation>
    <scope>NUCLEOTIDE SEQUENCE [LARGE SCALE GENOMIC DNA]</scope>
    <source>
        <strain evidence="3">FD-334 SS-4</strain>
    </source>
</reference>